<feature type="binding site" description="covalent" evidence="6">
    <location>
        <position position="367"/>
    </location>
    <ligand>
        <name>heme c</name>
        <dbReference type="ChEBI" id="CHEBI:61717"/>
    </ligand>
</feature>
<evidence type="ECO:0000313" key="9">
    <source>
        <dbReference type="EMBL" id="TDP64153.1"/>
    </source>
</evidence>
<gene>
    <name evidence="9" type="ORF">DES47_104442</name>
</gene>
<dbReference type="GO" id="GO:0009055">
    <property type="term" value="F:electron transfer activity"/>
    <property type="evidence" value="ECO:0007669"/>
    <property type="project" value="InterPro"/>
</dbReference>
<reference evidence="9 10" key="1">
    <citation type="submission" date="2019-03" db="EMBL/GenBank/DDBJ databases">
        <title>Genomic Encyclopedia of Type Strains, Phase IV (KMG-IV): sequencing the most valuable type-strain genomes for metagenomic binning, comparative biology and taxonomic classification.</title>
        <authorList>
            <person name="Goeker M."/>
        </authorList>
    </citation>
    <scope>NUCLEOTIDE SEQUENCE [LARGE SCALE GENOMIC DNA]</scope>
    <source>
        <strain evidence="9 10">DSM 16998</strain>
    </source>
</reference>
<dbReference type="PROSITE" id="PS51007">
    <property type="entry name" value="CYTC"/>
    <property type="match status" value="2"/>
</dbReference>
<protein>
    <submittedName>
        <fullName evidence="9">Sulfur dehydrogenase subunit SoxD</fullName>
    </submittedName>
</protein>
<feature type="binding site" description="covalent" evidence="6">
    <location>
        <position position="318"/>
    </location>
    <ligand>
        <name>heme c</name>
        <dbReference type="ChEBI" id="CHEBI:61717"/>
    </ligand>
</feature>
<dbReference type="EMBL" id="SNXS01000004">
    <property type="protein sequence ID" value="TDP64153.1"/>
    <property type="molecule type" value="Genomic_DNA"/>
</dbReference>
<dbReference type="InParanoid" id="A0A4R6QL72"/>
<keyword evidence="5 6" id="KW-0408">Iron</keyword>
<evidence type="ECO:0000256" key="5">
    <source>
        <dbReference type="ARBA" id="ARBA00023004"/>
    </source>
</evidence>
<keyword evidence="10" id="KW-1185">Reference proteome</keyword>
<dbReference type="OrthoDB" id="9811281at2"/>
<evidence type="ECO:0000256" key="2">
    <source>
        <dbReference type="ARBA" id="ARBA00022617"/>
    </source>
</evidence>
<keyword evidence="3 6" id="KW-0479">Metal-binding</keyword>
<dbReference type="InterPro" id="IPR051459">
    <property type="entry name" value="Cytochrome_c-type_DH"/>
</dbReference>
<evidence type="ECO:0000256" key="3">
    <source>
        <dbReference type="ARBA" id="ARBA00022723"/>
    </source>
</evidence>
<evidence type="ECO:0000256" key="1">
    <source>
        <dbReference type="ARBA" id="ARBA00022448"/>
    </source>
</evidence>
<dbReference type="PANTHER" id="PTHR35008:SF8">
    <property type="entry name" value="ALCOHOL DEHYDROGENASE CYTOCHROME C SUBUNIT"/>
    <property type="match status" value="1"/>
</dbReference>
<dbReference type="InterPro" id="IPR036909">
    <property type="entry name" value="Cyt_c-like_dom_sf"/>
</dbReference>
<dbReference type="Pfam" id="PF13442">
    <property type="entry name" value="Cytochrome_CBB3"/>
    <property type="match status" value="1"/>
</dbReference>
<dbReference type="GO" id="GO:0020037">
    <property type="term" value="F:heme binding"/>
    <property type="evidence" value="ECO:0007669"/>
    <property type="project" value="InterPro"/>
</dbReference>
<organism evidence="9 10">
    <name type="scientific">Roseateles toxinivorans</name>
    <dbReference type="NCBI Taxonomy" id="270368"/>
    <lineage>
        <taxon>Bacteria</taxon>
        <taxon>Pseudomonadati</taxon>
        <taxon>Pseudomonadota</taxon>
        <taxon>Betaproteobacteria</taxon>
        <taxon>Burkholderiales</taxon>
        <taxon>Sphaerotilaceae</taxon>
        <taxon>Roseateles</taxon>
    </lineage>
</organism>
<evidence type="ECO:0000256" key="7">
    <source>
        <dbReference type="SAM" id="MobiDB-lite"/>
    </source>
</evidence>
<dbReference type="GO" id="GO:0005506">
    <property type="term" value="F:iron ion binding"/>
    <property type="evidence" value="ECO:0007669"/>
    <property type="project" value="InterPro"/>
</dbReference>
<evidence type="ECO:0000256" key="6">
    <source>
        <dbReference type="PIRSR" id="PIRSR602324-1"/>
    </source>
</evidence>
<dbReference type="PRINTS" id="PR00606">
    <property type="entry name" value="CYTCHROMECID"/>
</dbReference>
<evidence type="ECO:0000259" key="8">
    <source>
        <dbReference type="PROSITE" id="PS51007"/>
    </source>
</evidence>
<name>A0A4R6QL72_9BURK</name>
<dbReference type="Pfam" id="PF00034">
    <property type="entry name" value="Cytochrom_C"/>
    <property type="match status" value="1"/>
</dbReference>
<dbReference type="Proteomes" id="UP000295361">
    <property type="component" value="Unassembled WGS sequence"/>
</dbReference>
<feature type="domain" description="Cytochrome c" evidence="8">
    <location>
        <begin position="304"/>
        <end position="388"/>
    </location>
</feature>
<dbReference type="PANTHER" id="PTHR35008">
    <property type="entry name" value="BLL4482 PROTEIN-RELATED"/>
    <property type="match status" value="1"/>
</dbReference>
<keyword evidence="1" id="KW-0813">Transport</keyword>
<feature type="domain" description="Cytochrome c" evidence="8">
    <location>
        <begin position="90"/>
        <end position="189"/>
    </location>
</feature>
<dbReference type="InterPro" id="IPR002324">
    <property type="entry name" value="Cyt_c_ID"/>
</dbReference>
<feature type="binding site" description="covalent" evidence="6">
    <location>
        <position position="322"/>
    </location>
    <ligand>
        <name>heme c</name>
        <dbReference type="ChEBI" id="CHEBI:61717"/>
    </ligand>
</feature>
<accession>A0A4R6QL72</accession>
<dbReference type="Gene3D" id="1.10.760.10">
    <property type="entry name" value="Cytochrome c-like domain"/>
    <property type="match status" value="2"/>
</dbReference>
<sequence>MSSSREKQTPGRPKCFSSPSGGRTTQGGGLGGAFKLKRALLGLLLVAAVPAAWAQSSAYTGVGRSATPKEVAAWDIDVRPDFKGLPKGAGSVAKGQDVWEGKCAQCHGIFGESGEVFSPLVGGTTADDIKTGHVARLNDRAYPGRTTLMKVATVSTLWDYINRAMPWTAPKSLSTEEVYAVTAFLLNLGGVVPENFTLSDQNIAEVQKRMPNRNGMTLDHNLWPGKGLTTGAKADTRNIACMKDCVTEASIASALPEHARNAHGNLAEQNRAVGAQHGADTTKPAGAPVPRELAPKPVEPAKSGTSGAPMALLNKNSCTACHGMDSKLVGPSFKDIAKKYGSGADAEAYLAGKIRSGGVGVWGQIPMPAQTLSEADARAVAQWLKSGAPK</sequence>
<feature type="region of interest" description="Disordered" evidence="7">
    <location>
        <begin position="274"/>
        <end position="308"/>
    </location>
</feature>
<dbReference type="SUPFAM" id="SSF46626">
    <property type="entry name" value="Cytochrome c"/>
    <property type="match status" value="2"/>
</dbReference>
<comment type="caution">
    <text evidence="9">The sequence shown here is derived from an EMBL/GenBank/DDBJ whole genome shotgun (WGS) entry which is preliminary data.</text>
</comment>
<dbReference type="InterPro" id="IPR009056">
    <property type="entry name" value="Cyt_c-like_dom"/>
</dbReference>
<evidence type="ECO:0000256" key="4">
    <source>
        <dbReference type="ARBA" id="ARBA00022982"/>
    </source>
</evidence>
<dbReference type="AlphaFoldDB" id="A0A4R6QL72"/>
<proteinExistence type="predicted"/>
<keyword evidence="2 6" id="KW-0349">Heme</keyword>
<keyword evidence="4" id="KW-0249">Electron transport</keyword>
<evidence type="ECO:0000313" key="10">
    <source>
        <dbReference type="Proteomes" id="UP000295361"/>
    </source>
</evidence>
<feature type="region of interest" description="Disordered" evidence="7">
    <location>
        <begin position="1"/>
        <end position="28"/>
    </location>
</feature>
<comment type="PTM">
    <text evidence="6">Binds 1 heme c group covalently per subunit.</text>
</comment>